<evidence type="ECO:0000256" key="1">
    <source>
        <dbReference type="SAM" id="Coils"/>
    </source>
</evidence>
<name>A0A5C3LC24_COPMA</name>
<dbReference type="OrthoDB" id="3258282at2759"/>
<evidence type="ECO:0000313" key="4">
    <source>
        <dbReference type="Proteomes" id="UP000307440"/>
    </source>
</evidence>
<feature type="compositionally biased region" description="Polar residues" evidence="2">
    <location>
        <begin position="1"/>
        <end position="10"/>
    </location>
</feature>
<dbReference type="Proteomes" id="UP000307440">
    <property type="component" value="Unassembled WGS sequence"/>
</dbReference>
<dbReference type="AlphaFoldDB" id="A0A5C3LC24"/>
<sequence>MSHNPVSLGTTYDLRPSPIRGQLEPYDPKAPEGWRYIQTTDTPGELKVLLPPATAAMYEQLLKLETYELTKKSSLSWECLLEIRHLKDRMIRKCQRLVRPPGAPPRKISRGDPFVFQTIVAPSDFRLKEMEKWFRDKHKSITAKASASKPSTSKQELPQHRHSSSKAPLLLRSATNPASPIRQNRPSLKPESQHAQLSQAERSISLPVGSPALATTNVVPSHLILPVSPLPLPILLLSQREEYGLSTERPPISPSERPIFQTDDFEYGKVEDSSGDNSPTSEDNGTSGESMAVRRRRSCIKRSSISDLAKTVSWADGQELDRYTAAARQAQASVKWGEIRTLYMEHIQGLQSLQGQVKEGLNNLRSETEHLQSVDEAIRRQRDSLEQTLKQIEQNYSSFQEKVQDALTESNDTLGRVNAIATLPPINES</sequence>
<accession>A0A5C3LC24</accession>
<keyword evidence="4" id="KW-1185">Reference proteome</keyword>
<dbReference type="EMBL" id="ML210146">
    <property type="protein sequence ID" value="TFK30407.1"/>
    <property type="molecule type" value="Genomic_DNA"/>
</dbReference>
<feature type="compositionally biased region" description="Low complexity" evidence="2">
    <location>
        <begin position="142"/>
        <end position="154"/>
    </location>
</feature>
<keyword evidence="1" id="KW-0175">Coiled coil</keyword>
<proteinExistence type="predicted"/>
<gene>
    <name evidence="3" type="ORF">FA15DRAFT_662362</name>
</gene>
<evidence type="ECO:0000256" key="2">
    <source>
        <dbReference type="SAM" id="MobiDB-lite"/>
    </source>
</evidence>
<reference evidence="3 4" key="1">
    <citation type="journal article" date="2019" name="Nat. Ecol. Evol.">
        <title>Megaphylogeny resolves global patterns of mushroom evolution.</title>
        <authorList>
            <person name="Varga T."/>
            <person name="Krizsan K."/>
            <person name="Foldi C."/>
            <person name="Dima B."/>
            <person name="Sanchez-Garcia M."/>
            <person name="Sanchez-Ramirez S."/>
            <person name="Szollosi G.J."/>
            <person name="Szarkandi J.G."/>
            <person name="Papp V."/>
            <person name="Albert L."/>
            <person name="Andreopoulos W."/>
            <person name="Angelini C."/>
            <person name="Antonin V."/>
            <person name="Barry K.W."/>
            <person name="Bougher N.L."/>
            <person name="Buchanan P."/>
            <person name="Buyck B."/>
            <person name="Bense V."/>
            <person name="Catcheside P."/>
            <person name="Chovatia M."/>
            <person name="Cooper J."/>
            <person name="Damon W."/>
            <person name="Desjardin D."/>
            <person name="Finy P."/>
            <person name="Geml J."/>
            <person name="Haridas S."/>
            <person name="Hughes K."/>
            <person name="Justo A."/>
            <person name="Karasinski D."/>
            <person name="Kautmanova I."/>
            <person name="Kiss B."/>
            <person name="Kocsube S."/>
            <person name="Kotiranta H."/>
            <person name="LaButti K.M."/>
            <person name="Lechner B.E."/>
            <person name="Liimatainen K."/>
            <person name="Lipzen A."/>
            <person name="Lukacs Z."/>
            <person name="Mihaltcheva S."/>
            <person name="Morgado L.N."/>
            <person name="Niskanen T."/>
            <person name="Noordeloos M.E."/>
            <person name="Ohm R.A."/>
            <person name="Ortiz-Santana B."/>
            <person name="Ovrebo C."/>
            <person name="Racz N."/>
            <person name="Riley R."/>
            <person name="Savchenko A."/>
            <person name="Shiryaev A."/>
            <person name="Soop K."/>
            <person name="Spirin V."/>
            <person name="Szebenyi C."/>
            <person name="Tomsovsky M."/>
            <person name="Tulloss R.E."/>
            <person name="Uehling J."/>
            <person name="Grigoriev I.V."/>
            <person name="Vagvolgyi C."/>
            <person name="Papp T."/>
            <person name="Martin F.M."/>
            <person name="Miettinen O."/>
            <person name="Hibbett D.S."/>
            <person name="Nagy L.G."/>
        </authorList>
    </citation>
    <scope>NUCLEOTIDE SEQUENCE [LARGE SCALE GENOMIC DNA]</scope>
    <source>
        <strain evidence="3 4">CBS 121175</strain>
    </source>
</reference>
<feature type="compositionally biased region" description="Polar residues" evidence="2">
    <location>
        <begin position="173"/>
        <end position="186"/>
    </location>
</feature>
<dbReference type="STRING" id="230819.A0A5C3LC24"/>
<feature type="region of interest" description="Disordered" evidence="2">
    <location>
        <begin position="1"/>
        <end position="25"/>
    </location>
</feature>
<organism evidence="3 4">
    <name type="scientific">Coprinopsis marcescibilis</name>
    <name type="common">Agaric fungus</name>
    <name type="synonym">Psathyrella marcescibilis</name>
    <dbReference type="NCBI Taxonomy" id="230819"/>
    <lineage>
        <taxon>Eukaryota</taxon>
        <taxon>Fungi</taxon>
        <taxon>Dikarya</taxon>
        <taxon>Basidiomycota</taxon>
        <taxon>Agaricomycotina</taxon>
        <taxon>Agaricomycetes</taxon>
        <taxon>Agaricomycetidae</taxon>
        <taxon>Agaricales</taxon>
        <taxon>Agaricineae</taxon>
        <taxon>Psathyrellaceae</taxon>
        <taxon>Coprinopsis</taxon>
    </lineage>
</organism>
<evidence type="ECO:0000313" key="3">
    <source>
        <dbReference type="EMBL" id="TFK30407.1"/>
    </source>
</evidence>
<feature type="region of interest" description="Disordered" evidence="2">
    <location>
        <begin position="140"/>
        <end position="200"/>
    </location>
</feature>
<feature type="region of interest" description="Disordered" evidence="2">
    <location>
        <begin position="267"/>
        <end position="295"/>
    </location>
</feature>
<protein>
    <submittedName>
        <fullName evidence="3">Uncharacterized protein</fullName>
    </submittedName>
</protein>
<feature type="compositionally biased region" description="Polar residues" evidence="2">
    <location>
        <begin position="275"/>
        <end position="289"/>
    </location>
</feature>
<feature type="coiled-coil region" evidence="1">
    <location>
        <begin position="375"/>
        <end position="409"/>
    </location>
</feature>